<keyword evidence="5 6" id="KW-0472">Membrane</keyword>
<evidence type="ECO:0000313" key="9">
    <source>
        <dbReference type="Proteomes" id="UP000324738"/>
    </source>
</evidence>
<protein>
    <submittedName>
        <fullName evidence="8">ABC transporter permease</fullName>
    </submittedName>
</protein>
<reference evidence="8 9" key="1">
    <citation type="submission" date="2019-08" db="EMBL/GenBank/DDBJ databases">
        <title>Aureimonas fodiniaquatilis sp. nov., isolated from a coal mine wastewater.</title>
        <authorList>
            <person name="Kim W."/>
        </authorList>
    </citation>
    <scope>NUCLEOTIDE SEQUENCE [LARGE SCALE GENOMIC DNA]</scope>
    <source>
        <strain evidence="8 9">CAU 1482</strain>
    </source>
</reference>
<dbReference type="SUPFAM" id="SSF161098">
    <property type="entry name" value="MetI-like"/>
    <property type="match status" value="1"/>
</dbReference>
<feature type="transmembrane region" description="Helical" evidence="6">
    <location>
        <begin position="178"/>
        <end position="200"/>
    </location>
</feature>
<evidence type="ECO:0000259" key="7">
    <source>
        <dbReference type="PROSITE" id="PS50928"/>
    </source>
</evidence>
<keyword evidence="2 6" id="KW-0813">Transport</keyword>
<dbReference type="Gene3D" id="1.10.3720.10">
    <property type="entry name" value="MetI-like"/>
    <property type="match status" value="1"/>
</dbReference>
<feature type="transmembrane region" description="Helical" evidence="6">
    <location>
        <begin position="45"/>
        <end position="66"/>
    </location>
</feature>
<dbReference type="Proteomes" id="UP000324738">
    <property type="component" value="Unassembled WGS sequence"/>
</dbReference>
<evidence type="ECO:0000256" key="3">
    <source>
        <dbReference type="ARBA" id="ARBA00022692"/>
    </source>
</evidence>
<keyword evidence="9" id="KW-1185">Reference proteome</keyword>
<keyword evidence="4 6" id="KW-1133">Transmembrane helix</keyword>
<sequence>MARLNRLGLVIALLAAAGGWALPFAIFRANRIVPGNGVALYAGLPHAPALALLIVLAGAAIVAVLVGRPLHRLAAGLIALAGLAVAIGMTPAFLGTGTSFERVSPGSGFWVLGLAYALLVADALTAMRPGPAMRIAILTMIVASFGLLLWSGRWDGLSVMQEYASRSDSFWREVGRHLTLAFGSLAAAVVVGIPLGLVCHRIKAVRIPVLNMLNVVQTIPSIALFGLMIAPLGWLAANWPLANALGIRGIGAAPALVALFLYSLLPVVANTVVGLASIPADANDAARGVGMTDGQRLFRVELPLAFPVILTAIRIVLVQNIGLVTIAALIGGGGLGVFVFQGIGQTAMDLVLLGALPTVLLAFSAAVVLDAAVDAASYHKAGT</sequence>
<dbReference type="InterPro" id="IPR000515">
    <property type="entry name" value="MetI-like"/>
</dbReference>
<feature type="domain" description="ABC transmembrane type-1" evidence="7">
    <location>
        <begin position="174"/>
        <end position="369"/>
    </location>
</feature>
<organism evidence="8 9">
    <name type="scientific">Aureimonas fodinaquatilis</name>
    <dbReference type="NCBI Taxonomy" id="2565783"/>
    <lineage>
        <taxon>Bacteria</taxon>
        <taxon>Pseudomonadati</taxon>
        <taxon>Pseudomonadota</taxon>
        <taxon>Alphaproteobacteria</taxon>
        <taxon>Hyphomicrobiales</taxon>
        <taxon>Aurantimonadaceae</taxon>
        <taxon>Aureimonas</taxon>
    </lineage>
</organism>
<accession>A0A5B0E2B5</accession>
<feature type="transmembrane region" description="Helical" evidence="6">
    <location>
        <begin position="323"/>
        <end position="343"/>
    </location>
</feature>
<dbReference type="EMBL" id="VTWH01000001">
    <property type="protein sequence ID" value="KAA0972101.1"/>
    <property type="molecule type" value="Genomic_DNA"/>
</dbReference>
<feature type="transmembrane region" description="Helical" evidence="6">
    <location>
        <begin position="73"/>
        <end position="95"/>
    </location>
</feature>
<feature type="transmembrane region" description="Helical" evidence="6">
    <location>
        <begin position="132"/>
        <end position="150"/>
    </location>
</feature>
<evidence type="ECO:0000256" key="2">
    <source>
        <dbReference type="ARBA" id="ARBA00022448"/>
    </source>
</evidence>
<evidence type="ECO:0000256" key="5">
    <source>
        <dbReference type="ARBA" id="ARBA00023136"/>
    </source>
</evidence>
<evidence type="ECO:0000256" key="4">
    <source>
        <dbReference type="ARBA" id="ARBA00022989"/>
    </source>
</evidence>
<dbReference type="GO" id="GO:0031460">
    <property type="term" value="P:glycine betaine transport"/>
    <property type="evidence" value="ECO:0007669"/>
    <property type="project" value="TreeGrafter"/>
</dbReference>
<dbReference type="PANTHER" id="PTHR30177:SF30">
    <property type="entry name" value="GLYCINE BETAINE UPTAKE SYSTEM PERMEASE PROTEIN YEHY"/>
    <property type="match status" value="1"/>
</dbReference>
<feature type="transmembrane region" description="Helical" evidence="6">
    <location>
        <begin position="350"/>
        <end position="369"/>
    </location>
</feature>
<dbReference type="GO" id="GO:0055085">
    <property type="term" value="P:transmembrane transport"/>
    <property type="evidence" value="ECO:0007669"/>
    <property type="project" value="InterPro"/>
</dbReference>
<dbReference type="RefSeq" id="WP_149297497.1">
    <property type="nucleotide sequence ID" value="NZ_VTWH01000001.1"/>
</dbReference>
<dbReference type="PANTHER" id="PTHR30177">
    <property type="entry name" value="GLYCINE BETAINE/L-PROLINE TRANSPORT SYSTEM PERMEASE PROTEIN PROW"/>
    <property type="match status" value="1"/>
</dbReference>
<feature type="transmembrane region" description="Helical" evidence="6">
    <location>
        <begin position="255"/>
        <end position="276"/>
    </location>
</feature>
<dbReference type="Pfam" id="PF00528">
    <property type="entry name" value="BPD_transp_1"/>
    <property type="match status" value="1"/>
</dbReference>
<name>A0A5B0E2B5_9HYPH</name>
<feature type="transmembrane region" description="Helical" evidence="6">
    <location>
        <begin position="212"/>
        <end position="235"/>
    </location>
</feature>
<dbReference type="InterPro" id="IPR051204">
    <property type="entry name" value="ABC_transp_perm/SBD"/>
</dbReference>
<feature type="transmembrane region" description="Helical" evidence="6">
    <location>
        <begin position="297"/>
        <end position="317"/>
    </location>
</feature>
<keyword evidence="3 6" id="KW-0812">Transmembrane</keyword>
<evidence type="ECO:0000313" key="8">
    <source>
        <dbReference type="EMBL" id="KAA0972101.1"/>
    </source>
</evidence>
<dbReference type="FunFam" id="1.10.3720.10:FF:000001">
    <property type="entry name" value="Glycine betaine ABC transporter, permease"/>
    <property type="match status" value="1"/>
</dbReference>
<comment type="caution">
    <text evidence="8">The sequence shown here is derived from an EMBL/GenBank/DDBJ whole genome shotgun (WGS) entry which is preliminary data.</text>
</comment>
<gene>
    <name evidence="8" type="ORF">FPY71_03020</name>
</gene>
<proteinExistence type="inferred from homology"/>
<dbReference type="InterPro" id="IPR035906">
    <property type="entry name" value="MetI-like_sf"/>
</dbReference>
<dbReference type="PROSITE" id="PS50928">
    <property type="entry name" value="ABC_TM1"/>
    <property type="match status" value="1"/>
</dbReference>
<dbReference type="GO" id="GO:0005886">
    <property type="term" value="C:plasma membrane"/>
    <property type="evidence" value="ECO:0007669"/>
    <property type="project" value="UniProtKB-SubCell"/>
</dbReference>
<dbReference type="AlphaFoldDB" id="A0A5B0E2B5"/>
<feature type="transmembrane region" description="Helical" evidence="6">
    <location>
        <begin position="107"/>
        <end position="125"/>
    </location>
</feature>
<comment type="subcellular location">
    <subcellularLocation>
        <location evidence="1 6">Cell membrane</location>
        <topology evidence="1 6">Multi-pass membrane protein</topology>
    </subcellularLocation>
</comment>
<dbReference type="CDD" id="cd06261">
    <property type="entry name" value="TM_PBP2"/>
    <property type="match status" value="1"/>
</dbReference>
<evidence type="ECO:0000256" key="1">
    <source>
        <dbReference type="ARBA" id="ARBA00004651"/>
    </source>
</evidence>
<dbReference type="OrthoDB" id="9801163at2"/>
<evidence type="ECO:0000256" key="6">
    <source>
        <dbReference type="RuleBase" id="RU363032"/>
    </source>
</evidence>
<comment type="similarity">
    <text evidence="6">Belongs to the binding-protein-dependent transport system permease family.</text>
</comment>